<dbReference type="InterPro" id="IPR011008">
    <property type="entry name" value="Dimeric_a/b-barrel"/>
</dbReference>
<evidence type="ECO:0000313" key="3">
    <source>
        <dbReference type="Proteomes" id="UP000037507"/>
    </source>
</evidence>
<evidence type="ECO:0000259" key="1">
    <source>
        <dbReference type="Pfam" id="PF02426"/>
    </source>
</evidence>
<dbReference type="SUPFAM" id="SSF54909">
    <property type="entry name" value="Dimeric alpha+beta barrel"/>
    <property type="match status" value="1"/>
</dbReference>
<reference evidence="2" key="1">
    <citation type="submission" date="2017-04" db="EMBL/GenBank/DDBJ databases">
        <title>Unexpected and diverse lifestyles within the genus Limnohabitans.</title>
        <authorList>
            <person name="Kasalicky V."/>
            <person name="Mehrshad M."/>
            <person name="Andrei S.-A."/>
            <person name="Salcher M."/>
            <person name="Kratochvilova H."/>
            <person name="Simek K."/>
            <person name="Ghai R."/>
        </authorList>
    </citation>
    <scope>NUCLEOTIDE SEQUENCE [LARGE SCALE GENOMIC DNA]</scope>
    <source>
        <strain evidence="2">II-D5</strain>
    </source>
</reference>
<gene>
    <name evidence="2" type="ORF">H663_020065</name>
</gene>
<dbReference type="STRING" id="1293045.H663_08550"/>
<name>A0A2T7ST47_9BURK</name>
<proteinExistence type="predicted"/>
<comment type="caution">
    <text evidence="2">The sequence shown here is derived from an EMBL/GenBank/DDBJ whole genome shotgun (WGS) entry which is preliminary data.</text>
</comment>
<accession>A0A2T7ST47</accession>
<protein>
    <recommendedName>
        <fullName evidence="1">Muconolactone isomerase domain-containing protein</fullName>
    </recommendedName>
</protein>
<dbReference type="AlphaFoldDB" id="A0A2T7ST47"/>
<dbReference type="Gene3D" id="3.30.70.1060">
    <property type="entry name" value="Dimeric alpha+beta barrel"/>
    <property type="match status" value="1"/>
</dbReference>
<dbReference type="Pfam" id="PF02426">
    <property type="entry name" value="MIase"/>
    <property type="match status" value="1"/>
</dbReference>
<feature type="domain" description="Muconolactone isomerase" evidence="1">
    <location>
        <begin position="26"/>
        <end position="97"/>
    </location>
</feature>
<evidence type="ECO:0000313" key="2">
    <source>
        <dbReference type="EMBL" id="PVE06057.1"/>
    </source>
</evidence>
<dbReference type="OrthoDB" id="2889526at2"/>
<organism evidence="2 3">
    <name type="scientific">Limnohabitans planktonicus II-D5</name>
    <dbReference type="NCBI Taxonomy" id="1293045"/>
    <lineage>
        <taxon>Bacteria</taxon>
        <taxon>Pseudomonadati</taxon>
        <taxon>Pseudomonadota</taxon>
        <taxon>Betaproteobacteria</taxon>
        <taxon>Burkholderiales</taxon>
        <taxon>Comamonadaceae</taxon>
        <taxon>Limnohabitans</taxon>
    </lineage>
</organism>
<dbReference type="EMBL" id="LFYT02000055">
    <property type="protein sequence ID" value="PVE06057.1"/>
    <property type="molecule type" value="Genomic_DNA"/>
</dbReference>
<dbReference type="Proteomes" id="UP000037507">
    <property type="component" value="Unassembled WGS sequence"/>
</dbReference>
<dbReference type="InterPro" id="IPR026029">
    <property type="entry name" value="MLI_dom"/>
</dbReference>
<keyword evidence="3" id="KW-1185">Reference proteome</keyword>
<sequence length="99" mass="11268">MLIHSVTYNSGKTAMQKFMIDILLQGLDHDTRMRLLPAEQAMVKTWEEDGSLLASYIKQDAAGIYMVLLAQDAQDADAKLSKLPYYPYMKIEITPLRVM</sequence>